<dbReference type="InterPro" id="IPR010488">
    <property type="entry name" value="Zeta_toxin_domain"/>
</dbReference>
<feature type="domain" description="Zeta toxin" evidence="3">
    <location>
        <begin position="9"/>
        <end position="168"/>
    </location>
</feature>
<dbReference type="GO" id="GO:0016301">
    <property type="term" value="F:kinase activity"/>
    <property type="evidence" value="ECO:0007669"/>
    <property type="project" value="InterPro"/>
</dbReference>
<dbReference type="AlphaFoldDB" id="A0A1U7CK15"/>
<name>A0A1U7CK15_9BACT</name>
<dbReference type="SUPFAM" id="SSF52540">
    <property type="entry name" value="P-loop containing nucleoside triphosphate hydrolases"/>
    <property type="match status" value="1"/>
</dbReference>
<protein>
    <recommendedName>
        <fullName evidence="3">Zeta toxin domain-containing protein</fullName>
    </recommendedName>
</protein>
<evidence type="ECO:0000313" key="5">
    <source>
        <dbReference type="Proteomes" id="UP000186309"/>
    </source>
</evidence>
<dbReference type="EMBL" id="CP019082">
    <property type="protein sequence ID" value="APW59248.1"/>
    <property type="molecule type" value="Genomic_DNA"/>
</dbReference>
<evidence type="ECO:0000313" key="4">
    <source>
        <dbReference type="EMBL" id="APW59248.1"/>
    </source>
</evidence>
<reference evidence="5" key="1">
    <citation type="submission" date="2016-12" db="EMBL/GenBank/DDBJ databases">
        <title>Comparative genomics of four Isosphaeraceae planctomycetes: a common pool of plasmids and glycoside hydrolase genes.</title>
        <authorList>
            <person name="Ivanova A."/>
        </authorList>
    </citation>
    <scope>NUCLEOTIDE SEQUENCE [LARGE SCALE GENOMIC DNA]</scope>
    <source>
        <strain evidence="5">PX4</strain>
    </source>
</reference>
<dbReference type="PANTHER" id="PTHR39206:SF1">
    <property type="entry name" value="SLL8004 PROTEIN"/>
    <property type="match status" value="1"/>
</dbReference>
<evidence type="ECO:0000256" key="1">
    <source>
        <dbReference type="ARBA" id="ARBA00022741"/>
    </source>
</evidence>
<dbReference type="Pfam" id="PF06414">
    <property type="entry name" value="Zeta_toxin"/>
    <property type="match status" value="1"/>
</dbReference>
<proteinExistence type="predicted"/>
<dbReference type="RefSeq" id="WP_076343455.1">
    <property type="nucleotide sequence ID" value="NZ_CP019082.1"/>
</dbReference>
<dbReference type="STRING" id="1387353.BSF38_00664"/>
<dbReference type="Proteomes" id="UP000186309">
    <property type="component" value="Chromosome"/>
</dbReference>
<dbReference type="PANTHER" id="PTHR39206">
    <property type="entry name" value="SLL8004 PROTEIN"/>
    <property type="match status" value="1"/>
</dbReference>
<dbReference type="Gene3D" id="3.40.50.300">
    <property type="entry name" value="P-loop containing nucleotide triphosphate hydrolases"/>
    <property type="match status" value="1"/>
</dbReference>
<dbReference type="OrthoDB" id="9791543at2"/>
<keyword evidence="2" id="KW-0067">ATP-binding</keyword>
<evidence type="ECO:0000256" key="2">
    <source>
        <dbReference type="ARBA" id="ARBA00022840"/>
    </source>
</evidence>
<dbReference type="InterPro" id="IPR027417">
    <property type="entry name" value="P-loop_NTPase"/>
</dbReference>
<evidence type="ECO:0000259" key="3">
    <source>
        <dbReference type="Pfam" id="PF06414"/>
    </source>
</evidence>
<gene>
    <name evidence="4" type="ORF">BSF38_00664</name>
</gene>
<keyword evidence="1" id="KW-0547">Nucleotide-binding</keyword>
<accession>A0A1U7CK15</accession>
<organism evidence="4 5">
    <name type="scientific">Paludisphaera borealis</name>
    <dbReference type="NCBI Taxonomy" id="1387353"/>
    <lineage>
        <taxon>Bacteria</taxon>
        <taxon>Pseudomonadati</taxon>
        <taxon>Planctomycetota</taxon>
        <taxon>Planctomycetia</taxon>
        <taxon>Isosphaerales</taxon>
        <taxon>Isosphaeraceae</taxon>
        <taxon>Paludisphaera</taxon>
    </lineage>
</organism>
<sequence length="204" mass="22246">MSADTVRQPERPPNVIVLAGPNGAGKSTTAPALLHGRLAVNAFVNADAIARGLAGFAPETVAMQAGRIMLARLKELAADREDFAFETTLATRSFAPWLKSLIADGYEFHLVFLWLPSADLAVARVADRVRQGGHDVPEETIRRRYAAGIQNFQTLYRPIATSWQVYNNAKSLELRLVAHGSGAKIEAVRLPKVWRRIECEAGGS</sequence>
<dbReference type="GO" id="GO:0005524">
    <property type="term" value="F:ATP binding"/>
    <property type="evidence" value="ECO:0007669"/>
    <property type="project" value="UniProtKB-KW"/>
</dbReference>
<dbReference type="KEGG" id="pbor:BSF38_00664"/>
<keyword evidence="5" id="KW-1185">Reference proteome</keyword>